<name>A0A7Y0SR36_VIBPH</name>
<dbReference type="AlphaFoldDB" id="A0A7Y0SR36"/>
<organism evidence="1 2">
    <name type="scientific">Vibrio parahaemolyticus</name>
    <dbReference type="NCBI Taxonomy" id="670"/>
    <lineage>
        <taxon>Bacteria</taxon>
        <taxon>Pseudomonadati</taxon>
        <taxon>Pseudomonadota</taxon>
        <taxon>Gammaproteobacteria</taxon>
        <taxon>Vibrionales</taxon>
        <taxon>Vibrionaceae</taxon>
        <taxon>Vibrio</taxon>
    </lineage>
</organism>
<dbReference type="EMBL" id="JABCLB010002916">
    <property type="protein sequence ID" value="NMU88092.1"/>
    <property type="molecule type" value="Genomic_DNA"/>
</dbReference>
<proteinExistence type="predicted"/>
<evidence type="ECO:0000313" key="2">
    <source>
        <dbReference type="Proteomes" id="UP000518904"/>
    </source>
</evidence>
<evidence type="ECO:0000313" key="1">
    <source>
        <dbReference type="EMBL" id="NMU88092.1"/>
    </source>
</evidence>
<reference evidence="1 2" key="1">
    <citation type="submission" date="2020-04" db="EMBL/GenBank/DDBJ databases">
        <title>Whole-genome sequencing of Vibrio spp. from China reveals different genetic environments of blaCTX-M-14 among diverse lineages.</title>
        <authorList>
            <person name="Zheng Z."/>
            <person name="Ye L."/>
            <person name="Chen S."/>
        </authorList>
    </citation>
    <scope>NUCLEOTIDE SEQUENCE [LARGE SCALE GENOMIC DNA]</scope>
    <source>
        <strain evidence="1 2">Vb0551</strain>
    </source>
</reference>
<comment type="caution">
    <text evidence="1">The sequence shown here is derived from an EMBL/GenBank/DDBJ whole genome shotgun (WGS) entry which is preliminary data.</text>
</comment>
<gene>
    <name evidence="1" type="ORF">HKB16_35195</name>
</gene>
<sequence>NTLQTMDSTLIQQKHRPWLINKDVVHPQRYEWLLYRQLASRLNGRIYLSNVTKYRALEDDLIASSIQPDLLASSTLEKLKQPIQKLLQVKQIRLTTSLE</sequence>
<dbReference type="Proteomes" id="UP000518904">
    <property type="component" value="Unassembled WGS sequence"/>
</dbReference>
<accession>A0A7Y0SR36</accession>
<protein>
    <submittedName>
        <fullName evidence="1">Uncharacterized protein</fullName>
    </submittedName>
</protein>
<feature type="non-terminal residue" evidence="1">
    <location>
        <position position="99"/>
    </location>
</feature>
<feature type="non-terminal residue" evidence="1">
    <location>
        <position position="1"/>
    </location>
</feature>